<name>A0ABQ9GH18_9NEOP</name>
<gene>
    <name evidence="1" type="ORF">PR048_027631</name>
</gene>
<proteinExistence type="predicted"/>
<comment type="caution">
    <text evidence="1">The sequence shown here is derived from an EMBL/GenBank/DDBJ whole genome shotgun (WGS) entry which is preliminary data.</text>
</comment>
<dbReference type="PANTHER" id="PTHR32344:SF1">
    <property type="entry name" value="U1-TYPE DOMAIN-CONTAINING PROTEIN"/>
    <property type="match status" value="1"/>
</dbReference>
<evidence type="ECO:0000313" key="2">
    <source>
        <dbReference type="Proteomes" id="UP001159363"/>
    </source>
</evidence>
<organism evidence="1 2">
    <name type="scientific">Dryococelus australis</name>
    <dbReference type="NCBI Taxonomy" id="614101"/>
    <lineage>
        <taxon>Eukaryota</taxon>
        <taxon>Metazoa</taxon>
        <taxon>Ecdysozoa</taxon>
        <taxon>Arthropoda</taxon>
        <taxon>Hexapoda</taxon>
        <taxon>Insecta</taxon>
        <taxon>Pterygota</taxon>
        <taxon>Neoptera</taxon>
        <taxon>Polyneoptera</taxon>
        <taxon>Phasmatodea</taxon>
        <taxon>Verophasmatodea</taxon>
        <taxon>Anareolatae</taxon>
        <taxon>Phasmatidae</taxon>
        <taxon>Eurycanthinae</taxon>
        <taxon>Dryococelus</taxon>
    </lineage>
</organism>
<keyword evidence="2" id="KW-1185">Reference proteome</keyword>
<protein>
    <submittedName>
        <fullName evidence="1">Uncharacterized protein</fullName>
    </submittedName>
</protein>
<sequence>MGRNAISIRDRVNEYKSEHFYESDSNILMCKLCNRRLERKKPDILEKHIKSEGHQTAKINFTTGQMNQEMRYKRQATVSSMLENQKRAKIEKSSFIHNTVNVCLESNIPIHKLDHPAVRKCLAKICTRFRRLAWCKYTSKQLCASLWRGDETKTLAPTAEQEVYLASCSFLDTANGTTCSQEIIDSIKEYDVRYNDTLGLVSDSARYMGKCFQALQTIVGDHLLHFQYFAHKLYLVGDIFLKGFSSLNLLVSKLKMVFLLSRKMRNNYLNFIKESYPSLPSILFPAPVITRWNSWFKAVHSSTASVISMFQEKQSAAKLKVEIVFVSEVSEKISELIKPLEGPKYPFGYTLCDELKVVSFTLERYVHGRLLSETERLVNACINVVAKEKIK</sequence>
<dbReference type="EMBL" id="JARBHB010000012">
    <property type="protein sequence ID" value="KAJ8871314.1"/>
    <property type="molecule type" value="Genomic_DNA"/>
</dbReference>
<dbReference type="InterPro" id="IPR012337">
    <property type="entry name" value="RNaseH-like_sf"/>
</dbReference>
<accession>A0ABQ9GH18</accession>
<evidence type="ECO:0000313" key="1">
    <source>
        <dbReference type="EMBL" id="KAJ8871314.1"/>
    </source>
</evidence>
<reference evidence="1 2" key="1">
    <citation type="submission" date="2023-02" db="EMBL/GenBank/DDBJ databases">
        <title>LHISI_Scaffold_Assembly.</title>
        <authorList>
            <person name="Stuart O.P."/>
            <person name="Cleave R."/>
            <person name="Magrath M.J.L."/>
            <person name="Mikheyev A.S."/>
        </authorList>
    </citation>
    <scope>NUCLEOTIDE SEQUENCE [LARGE SCALE GENOMIC DNA]</scope>
    <source>
        <strain evidence="1">Daus_M_001</strain>
        <tissue evidence="1">Leg muscle</tissue>
    </source>
</reference>
<dbReference type="SUPFAM" id="SSF53098">
    <property type="entry name" value="Ribonuclease H-like"/>
    <property type="match status" value="1"/>
</dbReference>
<dbReference type="Proteomes" id="UP001159363">
    <property type="component" value="Chromosome 11"/>
</dbReference>
<dbReference type="PANTHER" id="PTHR32344">
    <property type="entry name" value="U1-TYPE DOMAIN-CONTAINING PROTEIN"/>
    <property type="match status" value="1"/>
</dbReference>
<dbReference type="InterPro" id="IPR033375">
    <property type="entry name" value="Cggbp1"/>
</dbReference>